<comment type="similarity">
    <text evidence="9">Belongs to the TatA/E family.</text>
</comment>
<dbReference type="STRING" id="562970.Btus_2371"/>
<evidence type="ECO:0000313" key="12">
    <source>
        <dbReference type="Proteomes" id="UP000002368"/>
    </source>
</evidence>
<feature type="compositionally biased region" description="Basic and acidic residues" evidence="10">
    <location>
        <begin position="106"/>
        <end position="115"/>
    </location>
</feature>
<evidence type="ECO:0000256" key="8">
    <source>
        <dbReference type="ARBA" id="ARBA00023136"/>
    </source>
</evidence>
<gene>
    <name evidence="9" type="primary">tatA</name>
    <name evidence="11" type="ordered locus">Btus_2371</name>
</gene>
<dbReference type="Proteomes" id="UP000002368">
    <property type="component" value="Chromosome"/>
</dbReference>
<keyword evidence="2 9" id="KW-0813">Transport</keyword>
<dbReference type="eggNOG" id="COG1826">
    <property type="taxonomic scope" value="Bacteria"/>
</dbReference>
<dbReference type="HOGENOM" id="CLU_1935283_0_0_9"/>
<evidence type="ECO:0000256" key="3">
    <source>
        <dbReference type="ARBA" id="ARBA00022475"/>
    </source>
</evidence>
<dbReference type="NCBIfam" id="TIGR01411">
    <property type="entry name" value="tatAE"/>
    <property type="match status" value="1"/>
</dbReference>
<protein>
    <recommendedName>
        <fullName evidence="9">Sec-independent protein translocase protein TatA</fullName>
    </recommendedName>
</protein>
<comment type="function">
    <text evidence="9">Part of the twin-arginine translocation (Tat) system that transports large folded proteins containing a characteristic twin-arginine motif in their signal peptide across membranes. TatA could form the protein-conducting channel of the Tat system.</text>
</comment>
<dbReference type="Pfam" id="PF02416">
    <property type="entry name" value="TatA_B_E"/>
    <property type="match status" value="1"/>
</dbReference>
<evidence type="ECO:0000256" key="6">
    <source>
        <dbReference type="ARBA" id="ARBA00022989"/>
    </source>
</evidence>
<dbReference type="PANTHER" id="PTHR42982:SF1">
    <property type="entry name" value="SEC-INDEPENDENT PROTEIN TRANSLOCASE PROTEIN TATA"/>
    <property type="match status" value="1"/>
</dbReference>
<evidence type="ECO:0000256" key="10">
    <source>
        <dbReference type="SAM" id="MobiDB-lite"/>
    </source>
</evidence>
<dbReference type="GO" id="GO:0043953">
    <property type="term" value="P:protein transport by the Tat complex"/>
    <property type="evidence" value="ECO:0007669"/>
    <property type="project" value="UniProtKB-UniRule"/>
</dbReference>
<comment type="subunit">
    <text evidence="9">Forms a complex with TatC.</text>
</comment>
<sequence length="130" mass="14248">MFTLLFTGSPIVIVLPHDGKTNGMCRKIDSFHPSERLSAGIFGYILKISPWVAVAREVNAMLSNIGFPGLILILIIALVVFGPSKLPEIGRAVGRGLREFKDSVRDVTSTEDKQETPAVQQAQTLKDREV</sequence>
<dbReference type="InterPro" id="IPR006312">
    <property type="entry name" value="TatA/E"/>
</dbReference>
<dbReference type="InterPro" id="IPR003369">
    <property type="entry name" value="TatA/B/E"/>
</dbReference>
<keyword evidence="3 9" id="KW-1003">Cell membrane</keyword>
<evidence type="ECO:0000256" key="9">
    <source>
        <dbReference type="HAMAP-Rule" id="MF_00236"/>
    </source>
</evidence>
<dbReference type="AlphaFoldDB" id="D5WSL8"/>
<keyword evidence="7 9" id="KW-0811">Translocation</keyword>
<organism evidence="11 12">
    <name type="scientific">Kyrpidia tusciae (strain DSM 2912 / NBRC 15312 / T2)</name>
    <name type="common">Bacillus tusciae</name>
    <dbReference type="NCBI Taxonomy" id="562970"/>
    <lineage>
        <taxon>Bacteria</taxon>
        <taxon>Bacillati</taxon>
        <taxon>Bacillota</taxon>
        <taxon>Bacilli</taxon>
        <taxon>Bacillales</taxon>
        <taxon>Alicyclobacillaceae</taxon>
        <taxon>Kyrpidia</taxon>
    </lineage>
</organism>
<dbReference type="PANTHER" id="PTHR42982">
    <property type="entry name" value="SEC-INDEPENDENT PROTEIN TRANSLOCASE PROTEIN TATA"/>
    <property type="match status" value="1"/>
</dbReference>
<evidence type="ECO:0000256" key="1">
    <source>
        <dbReference type="ARBA" id="ARBA00004162"/>
    </source>
</evidence>
<dbReference type="KEGG" id="bts:Btus_2371"/>
<keyword evidence="6 9" id="KW-1133">Transmembrane helix</keyword>
<keyword evidence="12" id="KW-1185">Reference proteome</keyword>
<feature type="transmembrane region" description="Helical" evidence="9">
    <location>
        <begin position="60"/>
        <end position="81"/>
    </location>
</feature>
<dbReference type="GO" id="GO:0033281">
    <property type="term" value="C:TAT protein transport complex"/>
    <property type="evidence" value="ECO:0007669"/>
    <property type="project" value="UniProtKB-UniRule"/>
</dbReference>
<dbReference type="HAMAP" id="MF_00236">
    <property type="entry name" value="TatA_E"/>
    <property type="match status" value="1"/>
</dbReference>
<dbReference type="Gene3D" id="1.20.5.3310">
    <property type="match status" value="1"/>
</dbReference>
<dbReference type="GO" id="GO:0008320">
    <property type="term" value="F:protein transmembrane transporter activity"/>
    <property type="evidence" value="ECO:0007669"/>
    <property type="project" value="UniProtKB-UniRule"/>
</dbReference>
<evidence type="ECO:0000313" key="11">
    <source>
        <dbReference type="EMBL" id="ADG07037.1"/>
    </source>
</evidence>
<proteinExistence type="inferred from homology"/>
<evidence type="ECO:0000256" key="4">
    <source>
        <dbReference type="ARBA" id="ARBA00022692"/>
    </source>
</evidence>
<keyword evidence="5 9" id="KW-0653">Protein transport</keyword>
<dbReference type="PRINTS" id="PR01506">
    <property type="entry name" value="TATBPROTEIN"/>
</dbReference>
<feature type="region of interest" description="Disordered" evidence="10">
    <location>
        <begin position="106"/>
        <end position="130"/>
    </location>
</feature>
<accession>D5WSL8</accession>
<evidence type="ECO:0000256" key="7">
    <source>
        <dbReference type="ARBA" id="ARBA00023010"/>
    </source>
</evidence>
<evidence type="ECO:0000256" key="2">
    <source>
        <dbReference type="ARBA" id="ARBA00022448"/>
    </source>
</evidence>
<dbReference type="NCBIfam" id="NF011430">
    <property type="entry name" value="PRK14861.1"/>
    <property type="match status" value="1"/>
</dbReference>
<keyword evidence="8 9" id="KW-0472">Membrane</keyword>
<name>D5WSL8_KYRT2</name>
<dbReference type="EMBL" id="CP002017">
    <property type="protein sequence ID" value="ADG07037.1"/>
    <property type="molecule type" value="Genomic_DNA"/>
</dbReference>
<keyword evidence="4 9" id="KW-0812">Transmembrane</keyword>
<reference evidence="11 12" key="1">
    <citation type="journal article" date="2011" name="Stand. Genomic Sci.">
        <title>Complete genome sequence of the thermophilic, hydrogen-oxidizing Bacillus tusciae type strain (T2) and reclassification in the new genus, Kyrpidia gen. nov. as Kyrpidia tusciae comb. nov. and emendation of the family Alicyclobacillaceae da Costa and Rainey, 2010.</title>
        <authorList>
            <person name="Klenk H.P."/>
            <person name="Lapidus A."/>
            <person name="Chertkov O."/>
            <person name="Copeland A."/>
            <person name="Del Rio T.G."/>
            <person name="Nolan M."/>
            <person name="Lucas S."/>
            <person name="Chen F."/>
            <person name="Tice H."/>
            <person name="Cheng J.F."/>
            <person name="Han C."/>
            <person name="Bruce D."/>
            <person name="Goodwin L."/>
            <person name="Pitluck S."/>
            <person name="Pati A."/>
            <person name="Ivanova N."/>
            <person name="Mavromatis K."/>
            <person name="Daum C."/>
            <person name="Chen A."/>
            <person name="Palaniappan K."/>
            <person name="Chang Y.J."/>
            <person name="Land M."/>
            <person name="Hauser L."/>
            <person name="Jeffries C.D."/>
            <person name="Detter J.C."/>
            <person name="Rohde M."/>
            <person name="Abt B."/>
            <person name="Pukall R."/>
            <person name="Goker M."/>
            <person name="Bristow J."/>
            <person name="Markowitz V."/>
            <person name="Hugenholtz P."/>
            <person name="Eisen J.A."/>
        </authorList>
    </citation>
    <scope>NUCLEOTIDE SEQUENCE [LARGE SCALE GENOMIC DNA]</scope>
    <source>
        <strain evidence="11 12">DSM 2912</strain>
    </source>
</reference>
<evidence type="ECO:0000256" key="5">
    <source>
        <dbReference type="ARBA" id="ARBA00022927"/>
    </source>
</evidence>
<comment type="subcellular location">
    <subcellularLocation>
        <location evidence="1 9">Cell membrane</location>
        <topology evidence="1 9">Single-pass membrane protein</topology>
    </subcellularLocation>
</comment>